<proteinExistence type="predicted"/>
<keyword evidence="3" id="KW-1185">Reference proteome</keyword>
<evidence type="ECO:0000313" key="2">
    <source>
        <dbReference type="EMBL" id="SES33162.1"/>
    </source>
</evidence>
<dbReference type="Gene3D" id="3.30.70.1060">
    <property type="entry name" value="Dimeric alpha+beta barrel"/>
    <property type="match status" value="1"/>
</dbReference>
<dbReference type="EMBL" id="FOFV01000022">
    <property type="protein sequence ID" value="SES33162.1"/>
    <property type="molecule type" value="Genomic_DNA"/>
</dbReference>
<reference evidence="3" key="1">
    <citation type="submission" date="2016-10" db="EMBL/GenBank/DDBJ databases">
        <authorList>
            <person name="Varghese N."/>
            <person name="Submissions S."/>
        </authorList>
    </citation>
    <scope>NUCLEOTIDE SEQUENCE [LARGE SCALE GENOMIC DNA]</scope>
    <source>
        <strain evidence="3">DSM 44437</strain>
    </source>
</reference>
<name>A0A1H9WGU0_9PSEU</name>
<sequence length="114" mass="12440">MILIYGDAGQWDAMSEEQWKAHNTGHAAFVDEAGARVHDGRQLETAPGGHVVARGRERPGPHHRRPVPGDRGRLGGYYLLDAADLDEVLEPAGLLSELNHTHSALEIRPVVEHG</sequence>
<protein>
    <submittedName>
        <fullName evidence="2">Uncharacterized conserved protein</fullName>
    </submittedName>
</protein>
<dbReference type="STRING" id="65499.SAMN04488000_12292"/>
<dbReference type="InterPro" id="IPR011008">
    <property type="entry name" value="Dimeric_a/b-barrel"/>
</dbReference>
<dbReference type="Proteomes" id="UP000199503">
    <property type="component" value="Unassembled WGS sequence"/>
</dbReference>
<organism evidence="2 3">
    <name type="scientific">Lentzea albida</name>
    <dbReference type="NCBI Taxonomy" id="65499"/>
    <lineage>
        <taxon>Bacteria</taxon>
        <taxon>Bacillati</taxon>
        <taxon>Actinomycetota</taxon>
        <taxon>Actinomycetes</taxon>
        <taxon>Pseudonocardiales</taxon>
        <taxon>Pseudonocardiaceae</taxon>
        <taxon>Lentzea</taxon>
    </lineage>
</organism>
<gene>
    <name evidence="2" type="ORF">SAMN04488000_12292</name>
</gene>
<evidence type="ECO:0000313" key="3">
    <source>
        <dbReference type="Proteomes" id="UP000199503"/>
    </source>
</evidence>
<dbReference type="AlphaFoldDB" id="A0A1H9WGU0"/>
<dbReference type="SUPFAM" id="SSF54909">
    <property type="entry name" value="Dimeric alpha+beta barrel"/>
    <property type="match status" value="1"/>
</dbReference>
<feature type="region of interest" description="Disordered" evidence="1">
    <location>
        <begin position="42"/>
        <end position="70"/>
    </location>
</feature>
<accession>A0A1H9WGU0</accession>
<evidence type="ECO:0000256" key="1">
    <source>
        <dbReference type="SAM" id="MobiDB-lite"/>
    </source>
</evidence>